<organism evidence="2">
    <name type="scientific">bioreactor metagenome</name>
    <dbReference type="NCBI Taxonomy" id="1076179"/>
    <lineage>
        <taxon>unclassified sequences</taxon>
        <taxon>metagenomes</taxon>
        <taxon>ecological metagenomes</taxon>
    </lineage>
</organism>
<accession>A0A644Y2R1</accession>
<dbReference type="EMBL" id="VSSQ01003759">
    <property type="protein sequence ID" value="MPM22211.1"/>
    <property type="molecule type" value="Genomic_DNA"/>
</dbReference>
<dbReference type="NCBIfam" id="TIGR03915">
    <property type="entry name" value="SAM_7_link_chp"/>
    <property type="match status" value="1"/>
</dbReference>
<sequence>MMEVIYLYDGSFEGFLCCIFDSYANREVPSDIVPEESASPTLFESHLIATDKSHASRVFRKVADLSGEAALLLRRGFLTCLEHREMHLYRLVAKLLREGPGFLRNLADETLLPVLKAVRHLEGEAHLLRGFVRFSDYSGILGGEIEPKNHVLPLLRSHFCSRFPNEQFFIYDRTHQEALFYAGAKAIIVPLDRFEMAQPDETEASYRRLWKRFYDTIAIKERENPRCRQTQMPKRYWNTMTEFQGEDYFISGQSAELNCRTGTLPTVSSTTE</sequence>
<protein>
    <recommendedName>
        <fullName evidence="1">DUF4130 domain-containing protein</fullName>
    </recommendedName>
</protein>
<evidence type="ECO:0000313" key="2">
    <source>
        <dbReference type="EMBL" id="MPM22211.1"/>
    </source>
</evidence>
<proteinExistence type="predicted"/>
<reference evidence="2" key="1">
    <citation type="submission" date="2019-08" db="EMBL/GenBank/DDBJ databases">
        <authorList>
            <person name="Kucharzyk K."/>
            <person name="Murdoch R.W."/>
            <person name="Higgins S."/>
            <person name="Loffler F."/>
        </authorList>
    </citation>
    <scope>NUCLEOTIDE SEQUENCE</scope>
</reference>
<name>A0A644Y2R1_9ZZZZ</name>
<dbReference type="AlphaFoldDB" id="A0A644Y2R1"/>
<dbReference type="InterPro" id="IPR023875">
    <property type="entry name" value="DNA_repair_put"/>
</dbReference>
<evidence type="ECO:0000259" key="1">
    <source>
        <dbReference type="Pfam" id="PF13566"/>
    </source>
</evidence>
<dbReference type="InterPro" id="IPR025404">
    <property type="entry name" value="DUF4130"/>
</dbReference>
<gene>
    <name evidence="2" type="ORF">SDC9_68662</name>
</gene>
<dbReference type="Pfam" id="PF13566">
    <property type="entry name" value="DUF4130"/>
    <property type="match status" value="1"/>
</dbReference>
<feature type="domain" description="DUF4130" evidence="1">
    <location>
        <begin position="83"/>
        <end position="242"/>
    </location>
</feature>
<comment type="caution">
    <text evidence="2">The sequence shown here is derived from an EMBL/GenBank/DDBJ whole genome shotgun (WGS) entry which is preliminary data.</text>
</comment>